<name>A0AAV9H763_9PEZI</name>
<feature type="domain" description="DUF6590" evidence="1">
    <location>
        <begin position="114"/>
        <end position="254"/>
    </location>
</feature>
<gene>
    <name evidence="2" type="ORF">QBC34DRAFT_103441</name>
</gene>
<dbReference type="PANTHER" id="PTHR35391:SF5">
    <property type="entry name" value="DUF6590 DOMAIN-CONTAINING PROTEIN"/>
    <property type="match status" value="1"/>
</dbReference>
<reference evidence="2" key="2">
    <citation type="submission" date="2023-05" db="EMBL/GenBank/DDBJ databases">
        <authorList>
            <consortium name="Lawrence Berkeley National Laboratory"/>
            <person name="Steindorff A."/>
            <person name="Hensen N."/>
            <person name="Bonometti L."/>
            <person name="Westerberg I."/>
            <person name="Brannstrom I.O."/>
            <person name="Guillou S."/>
            <person name="Cros-Aarteil S."/>
            <person name="Calhoun S."/>
            <person name="Haridas S."/>
            <person name="Kuo A."/>
            <person name="Mondo S."/>
            <person name="Pangilinan J."/>
            <person name="Riley R."/>
            <person name="Labutti K."/>
            <person name="Andreopoulos B."/>
            <person name="Lipzen A."/>
            <person name="Chen C."/>
            <person name="Yanf M."/>
            <person name="Daum C."/>
            <person name="Ng V."/>
            <person name="Clum A."/>
            <person name="Ohm R."/>
            <person name="Martin F."/>
            <person name="Silar P."/>
            <person name="Natvig D."/>
            <person name="Lalanne C."/>
            <person name="Gautier V."/>
            <person name="Ament-Velasquez S.L."/>
            <person name="Kruys A."/>
            <person name="Hutchinson M.I."/>
            <person name="Powell A.J."/>
            <person name="Barry K."/>
            <person name="Miller A.N."/>
            <person name="Grigoriev I.V."/>
            <person name="Debuchy R."/>
            <person name="Gladieux P."/>
            <person name="Thoren M.H."/>
            <person name="Johannesson H."/>
        </authorList>
    </citation>
    <scope>NUCLEOTIDE SEQUENCE</scope>
    <source>
        <strain evidence="2">PSN243</strain>
    </source>
</reference>
<evidence type="ECO:0000313" key="2">
    <source>
        <dbReference type="EMBL" id="KAK4454881.1"/>
    </source>
</evidence>
<comment type="caution">
    <text evidence="2">The sequence shown here is derived from an EMBL/GenBank/DDBJ whole genome shotgun (WGS) entry which is preliminary data.</text>
</comment>
<organism evidence="2 3">
    <name type="scientific">Podospora aff. communis PSN243</name>
    <dbReference type="NCBI Taxonomy" id="3040156"/>
    <lineage>
        <taxon>Eukaryota</taxon>
        <taxon>Fungi</taxon>
        <taxon>Dikarya</taxon>
        <taxon>Ascomycota</taxon>
        <taxon>Pezizomycotina</taxon>
        <taxon>Sordariomycetes</taxon>
        <taxon>Sordariomycetidae</taxon>
        <taxon>Sordariales</taxon>
        <taxon>Podosporaceae</taxon>
        <taxon>Podospora</taxon>
    </lineage>
</organism>
<evidence type="ECO:0000259" key="1">
    <source>
        <dbReference type="Pfam" id="PF20233"/>
    </source>
</evidence>
<proteinExistence type="predicted"/>
<dbReference type="Proteomes" id="UP001321760">
    <property type="component" value="Unassembled WGS sequence"/>
</dbReference>
<dbReference type="EMBL" id="MU865915">
    <property type="protein sequence ID" value="KAK4454881.1"/>
    <property type="molecule type" value="Genomic_DNA"/>
</dbReference>
<evidence type="ECO:0000313" key="3">
    <source>
        <dbReference type="Proteomes" id="UP001321760"/>
    </source>
</evidence>
<keyword evidence="3" id="KW-1185">Reference proteome</keyword>
<reference evidence="2" key="1">
    <citation type="journal article" date="2023" name="Mol. Phylogenet. Evol.">
        <title>Genome-scale phylogeny and comparative genomics of the fungal order Sordariales.</title>
        <authorList>
            <person name="Hensen N."/>
            <person name="Bonometti L."/>
            <person name="Westerberg I."/>
            <person name="Brannstrom I.O."/>
            <person name="Guillou S."/>
            <person name="Cros-Aarteil S."/>
            <person name="Calhoun S."/>
            <person name="Haridas S."/>
            <person name="Kuo A."/>
            <person name="Mondo S."/>
            <person name="Pangilinan J."/>
            <person name="Riley R."/>
            <person name="LaButti K."/>
            <person name="Andreopoulos B."/>
            <person name="Lipzen A."/>
            <person name="Chen C."/>
            <person name="Yan M."/>
            <person name="Daum C."/>
            <person name="Ng V."/>
            <person name="Clum A."/>
            <person name="Steindorff A."/>
            <person name="Ohm R.A."/>
            <person name="Martin F."/>
            <person name="Silar P."/>
            <person name="Natvig D.O."/>
            <person name="Lalanne C."/>
            <person name="Gautier V."/>
            <person name="Ament-Velasquez S.L."/>
            <person name="Kruys A."/>
            <person name="Hutchinson M.I."/>
            <person name="Powell A.J."/>
            <person name="Barry K."/>
            <person name="Miller A.N."/>
            <person name="Grigoriev I.V."/>
            <person name="Debuchy R."/>
            <person name="Gladieux P."/>
            <person name="Hiltunen Thoren M."/>
            <person name="Johannesson H."/>
        </authorList>
    </citation>
    <scope>NUCLEOTIDE SEQUENCE</scope>
    <source>
        <strain evidence="2">PSN243</strain>
    </source>
</reference>
<accession>A0AAV9H763</accession>
<protein>
    <recommendedName>
        <fullName evidence="1">DUF6590 domain-containing protein</fullName>
    </recommendedName>
</protein>
<sequence>MSDFMNPIEAKGLGDTGSDMDCPGSPSFRWSTPSGCPSPRLAPGDAAMQLDHPLRAAWAMGREKLSEALNTLAATAKGKNLETEPPIPSLADIPGDIGASERLDDEYVVADPVKFKPGEVFKVLWCEPKPDKANPRVAEAGSPDKQHSIEVRRFVVVANDEGHCTPINTYDGRGCTKKGVKARKHGVVYMAGEKPKMLRGEPQLGFRPVRMLSDCPTETLRPESRIHYSRFTTIEHDIRVSFVGRIMAEDMQIVNDAVDMAWSCTRSRKRGRGAESRPKKL</sequence>
<dbReference type="InterPro" id="IPR046497">
    <property type="entry name" value="DUF6590"/>
</dbReference>
<dbReference type="AlphaFoldDB" id="A0AAV9H763"/>
<dbReference type="Pfam" id="PF20233">
    <property type="entry name" value="DUF6590"/>
    <property type="match status" value="1"/>
</dbReference>
<dbReference type="PANTHER" id="PTHR35391">
    <property type="entry name" value="C2H2-TYPE DOMAIN-CONTAINING PROTEIN-RELATED"/>
    <property type="match status" value="1"/>
</dbReference>